<dbReference type="Proteomes" id="UP001164746">
    <property type="component" value="Chromosome 8"/>
</dbReference>
<keyword evidence="5" id="KW-0547">Nucleotide-binding</keyword>
<evidence type="ECO:0000256" key="3">
    <source>
        <dbReference type="ARBA" id="ARBA00022527"/>
    </source>
</evidence>
<comment type="catalytic activity">
    <reaction evidence="8">
        <text>L-threonyl-[protein] + ATP = O-phospho-L-threonyl-[protein] + ADP + H(+)</text>
        <dbReference type="Rhea" id="RHEA:46608"/>
        <dbReference type="Rhea" id="RHEA-COMP:11060"/>
        <dbReference type="Rhea" id="RHEA-COMP:11605"/>
        <dbReference type="ChEBI" id="CHEBI:15378"/>
        <dbReference type="ChEBI" id="CHEBI:30013"/>
        <dbReference type="ChEBI" id="CHEBI:30616"/>
        <dbReference type="ChEBI" id="CHEBI:61977"/>
        <dbReference type="ChEBI" id="CHEBI:456216"/>
        <dbReference type="EC" id="2.7.11.1"/>
    </reaction>
</comment>
<proteinExistence type="inferred from homology"/>
<sequence>MSDAKFKIGKLLGEGAFGKVFLIEDKNDPSQEYDIELTKEVVDVSLEWVVDVSSEEVVDVSSEGVVDVSSEGVVDVNLEGVVDVSSEEVVDLSLEEVVDVSVEEVVDVSSEGVVDVSSEECVVEVKGEVLVDNRDEEVVDVKGEGMVDYMHSKNIIHRDLKVANVFLDKNMNCKLGDFGVARILESPAAMAQTQPNLRSQGDYGSKDYEAGGLNLNNFLRTIGDMSVAGRKRPQAQPKPPLKPKPRVAKPRDKAEPEEELTGDPVMDLVTRTLSSMGHNTLKPAGKNQMQHHVEMLRMYILRVLDNDRALFDRAVSELDSVADKDDLEEKLIRILGHERYGLCGVQLLHYKNFTYNIRT</sequence>
<dbReference type="PROSITE" id="PS00108">
    <property type="entry name" value="PROTEIN_KINASE_ST"/>
    <property type="match status" value="1"/>
</dbReference>
<comment type="catalytic activity">
    <reaction evidence="9">
        <text>L-seryl-[protein] + ATP = O-phospho-L-seryl-[protein] + ADP + H(+)</text>
        <dbReference type="Rhea" id="RHEA:17989"/>
        <dbReference type="Rhea" id="RHEA-COMP:9863"/>
        <dbReference type="Rhea" id="RHEA-COMP:11604"/>
        <dbReference type="ChEBI" id="CHEBI:15378"/>
        <dbReference type="ChEBI" id="CHEBI:29999"/>
        <dbReference type="ChEBI" id="CHEBI:30616"/>
        <dbReference type="ChEBI" id="CHEBI:83421"/>
        <dbReference type="ChEBI" id="CHEBI:456216"/>
        <dbReference type="EC" id="2.7.11.1"/>
    </reaction>
</comment>
<dbReference type="InterPro" id="IPR000719">
    <property type="entry name" value="Prot_kinase_dom"/>
</dbReference>
<evidence type="ECO:0000256" key="7">
    <source>
        <dbReference type="ARBA" id="ARBA00022840"/>
    </source>
</evidence>
<evidence type="ECO:0000256" key="4">
    <source>
        <dbReference type="ARBA" id="ARBA00022679"/>
    </source>
</evidence>
<dbReference type="EC" id="2.7.11.1" evidence="2"/>
<dbReference type="InterPro" id="IPR008271">
    <property type="entry name" value="Ser/Thr_kinase_AS"/>
</dbReference>
<dbReference type="InterPro" id="IPR051131">
    <property type="entry name" value="NEK_Ser/Thr_kinase_NIMA"/>
</dbReference>
<dbReference type="EMBL" id="CP111019">
    <property type="protein sequence ID" value="WAR11532.1"/>
    <property type="molecule type" value="Genomic_DNA"/>
</dbReference>
<gene>
    <name evidence="12" type="ORF">MAR_025712</name>
</gene>
<comment type="similarity">
    <text evidence="1">Belongs to the protein kinase superfamily. NEK Ser/Thr protein kinase family. NIMA subfamily.</text>
</comment>
<evidence type="ECO:0000256" key="8">
    <source>
        <dbReference type="ARBA" id="ARBA00047899"/>
    </source>
</evidence>
<dbReference type="SUPFAM" id="SSF56112">
    <property type="entry name" value="Protein kinase-like (PK-like)"/>
    <property type="match status" value="1"/>
</dbReference>
<protein>
    <recommendedName>
        <fullName evidence="2">non-specific serine/threonine protein kinase</fullName>
        <ecNumber evidence="2">2.7.11.1</ecNumber>
    </recommendedName>
</protein>
<evidence type="ECO:0000313" key="13">
    <source>
        <dbReference type="Proteomes" id="UP001164746"/>
    </source>
</evidence>
<evidence type="ECO:0000256" key="5">
    <source>
        <dbReference type="ARBA" id="ARBA00022741"/>
    </source>
</evidence>
<keyword evidence="4" id="KW-0808">Transferase</keyword>
<evidence type="ECO:0000256" key="2">
    <source>
        <dbReference type="ARBA" id="ARBA00012513"/>
    </source>
</evidence>
<keyword evidence="7" id="KW-0067">ATP-binding</keyword>
<dbReference type="PANTHER" id="PTHR44899:SF7">
    <property type="entry name" value="NIMA-RELATED KINASE"/>
    <property type="match status" value="1"/>
</dbReference>
<dbReference type="PANTHER" id="PTHR44899">
    <property type="entry name" value="CAMK FAMILY PROTEIN KINASE"/>
    <property type="match status" value="1"/>
</dbReference>
<evidence type="ECO:0000313" key="12">
    <source>
        <dbReference type="EMBL" id="WAR11532.1"/>
    </source>
</evidence>
<accession>A0ABY7ERF1</accession>
<evidence type="ECO:0000256" key="6">
    <source>
        <dbReference type="ARBA" id="ARBA00022777"/>
    </source>
</evidence>
<dbReference type="InterPro" id="IPR011009">
    <property type="entry name" value="Kinase-like_dom_sf"/>
</dbReference>
<feature type="region of interest" description="Disordered" evidence="10">
    <location>
        <begin position="229"/>
        <end position="261"/>
    </location>
</feature>
<evidence type="ECO:0000256" key="9">
    <source>
        <dbReference type="ARBA" id="ARBA00048679"/>
    </source>
</evidence>
<evidence type="ECO:0000256" key="10">
    <source>
        <dbReference type="SAM" id="MobiDB-lite"/>
    </source>
</evidence>
<keyword evidence="3" id="KW-0723">Serine/threonine-protein kinase</keyword>
<dbReference type="Gene3D" id="1.10.510.10">
    <property type="entry name" value="Transferase(Phosphotransferase) domain 1"/>
    <property type="match status" value="1"/>
</dbReference>
<organism evidence="12 13">
    <name type="scientific">Mya arenaria</name>
    <name type="common">Soft-shell clam</name>
    <dbReference type="NCBI Taxonomy" id="6604"/>
    <lineage>
        <taxon>Eukaryota</taxon>
        <taxon>Metazoa</taxon>
        <taxon>Spiralia</taxon>
        <taxon>Lophotrochozoa</taxon>
        <taxon>Mollusca</taxon>
        <taxon>Bivalvia</taxon>
        <taxon>Autobranchia</taxon>
        <taxon>Heteroconchia</taxon>
        <taxon>Euheterodonta</taxon>
        <taxon>Imparidentia</taxon>
        <taxon>Neoheterodontei</taxon>
        <taxon>Myida</taxon>
        <taxon>Myoidea</taxon>
        <taxon>Myidae</taxon>
        <taxon>Mya</taxon>
    </lineage>
</organism>
<dbReference type="PROSITE" id="PS50011">
    <property type="entry name" value="PROTEIN_KINASE_DOM"/>
    <property type="match status" value="1"/>
</dbReference>
<keyword evidence="13" id="KW-1185">Reference proteome</keyword>
<keyword evidence="6" id="KW-0418">Kinase</keyword>
<evidence type="ECO:0000256" key="1">
    <source>
        <dbReference type="ARBA" id="ARBA00010886"/>
    </source>
</evidence>
<evidence type="ECO:0000259" key="11">
    <source>
        <dbReference type="PROSITE" id="PS50011"/>
    </source>
</evidence>
<name>A0ABY7ERF1_MYAAR</name>
<dbReference type="SMART" id="SM00220">
    <property type="entry name" value="S_TKc"/>
    <property type="match status" value="1"/>
</dbReference>
<dbReference type="Pfam" id="PF00069">
    <property type="entry name" value="Pkinase"/>
    <property type="match status" value="1"/>
</dbReference>
<reference evidence="12" key="1">
    <citation type="submission" date="2022-11" db="EMBL/GenBank/DDBJ databases">
        <title>Centuries of genome instability and evolution in soft-shell clam transmissible cancer (bioRxiv).</title>
        <authorList>
            <person name="Hart S.F.M."/>
            <person name="Yonemitsu M.A."/>
            <person name="Giersch R.M."/>
            <person name="Beal B.F."/>
            <person name="Arriagada G."/>
            <person name="Davis B.W."/>
            <person name="Ostrander E.A."/>
            <person name="Goff S.P."/>
            <person name="Metzger M.J."/>
        </authorList>
    </citation>
    <scope>NUCLEOTIDE SEQUENCE</scope>
    <source>
        <strain evidence="12">MELC-2E11</strain>
        <tissue evidence="12">Siphon/mantle</tissue>
    </source>
</reference>
<feature type="domain" description="Protein kinase" evidence="11">
    <location>
        <begin position="6"/>
        <end position="295"/>
    </location>
</feature>